<evidence type="ECO:0008006" key="4">
    <source>
        <dbReference type="Google" id="ProtNLM"/>
    </source>
</evidence>
<keyword evidence="1" id="KW-0812">Transmembrane</keyword>
<feature type="transmembrane region" description="Helical" evidence="1">
    <location>
        <begin position="193"/>
        <end position="215"/>
    </location>
</feature>
<reference evidence="3" key="1">
    <citation type="journal article" date="2019" name="Int. J. Syst. Evol. Microbiol.">
        <title>The Global Catalogue of Microorganisms (GCM) 10K type strain sequencing project: providing services to taxonomists for standard genome sequencing and annotation.</title>
        <authorList>
            <consortium name="The Broad Institute Genomics Platform"/>
            <consortium name="The Broad Institute Genome Sequencing Center for Infectious Disease"/>
            <person name="Wu L."/>
            <person name="Ma J."/>
        </authorList>
    </citation>
    <scope>NUCLEOTIDE SEQUENCE [LARGE SCALE GENOMIC DNA]</scope>
    <source>
        <strain evidence="3">TISTR 1858</strain>
    </source>
</reference>
<keyword evidence="3" id="KW-1185">Reference proteome</keyword>
<feature type="transmembrane region" description="Helical" evidence="1">
    <location>
        <begin position="131"/>
        <end position="152"/>
    </location>
</feature>
<evidence type="ECO:0000256" key="1">
    <source>
        <dbReference type="SAM" id="Phobius"/>
    </source>
</evidence>
<feature type="transmembrane region" description="Helical" evidence="1">
    <location>
        <begin position="227"/>
        <end position="250"/>
    </location>
</feature>
<name>A0ABW5Q2N9_9BACI</name>
<keyword evidence="1" id="KW-1133">Transmembrane helix</keyword>
<sequence length="265" mass="28487">MLVCTTCNHQQDTGKFCGACGAAVIPAGEAGNAGATAVQVEVAATTAAGNTSSDVKAGFQSYGSYFFSLLKNPTLAFQSSRNHFLSGFITLLIYAISFSLSIYFLANSLMRSFMGGFASTESTLPFFELNFRLVIIIAITMAISLLSAYIMVKVAKNPIDFQTFLAQIGGLAVPFTGLNVLAILFGLAGSVSLTMYTLGTSLLLYLLFVPVLMVYEKAYVVAKQGQRVYLSLATVVVMTILSYVIGRIMLAEFLSDVEDLLYYVL</sequence>
<dbReference type="RefSeq" id="WP_379562707.1">
    <property type="nucleotide sequence ID" value="NZ_JBHUMX010000041.1"/>
</dbReference>
<feature type="transmembrane region" description="Helical" evidence="1">
    <location>
        <begin position="84"/>
        <end position="106"/>
    </location>
</feature>
<comment type="caution">
    <text evidence="2">The sequence shown here is derived from an EMBL/GenBank/DDBJ whole genome shotgun (WGS) entry which is preliminary data.</text>
</comment>
<feature type="transmembrane region" description="Helical" evidence="1">
    <location>
        <begin position="164"/>
        <end position="187"/>
    </location>
</feature>
<accession>A0ABW5Q2N9</accession>
<gene>
    <name evidence="2" type="ORF">ACFSUN_14110</name>
</gene>
<dbReference type="Proteomes" id="UP001597451">
    <property type="component" value="Unassembled WGS sequence"/>
</dbReference>
<protein>
    <recommendedName>
        <fullName evidence="4">Zinc ribbon domain-containing protein</fullName>
    </recommendedName>
</protein>
<keyword evidence="1" id="KW-0472">Membrane</keyword>
<evidence type="ECO:0000313" key="3">
    <source>
        <dbReference type="Proteomes" id="UP001597451"/>
    </source>
</evidence>
<evidence type="ECO:0000313" key="2">
    <source>
        <dbReference type="EMBL" id="MFD2629919.1"/>
    </source>
</evidence>
<organism evidence="2 3">
    <name type="scientific">Oceanobacillus kapialis</name>
    <dbReference type="NCBI Taxonomy" id="481353"/>
    <lineage>
        <taxon>Bacteria</taxon>
        <taxon>Bacillati</taxon>
        <taxon>Bacillota</taxon>
        <taxon>Bacilli</taxon>
        <taxon>Bacillales</taxon>
        <taxon>Bacillaceae</taxon>
        <taxon>Oceanobacillus</taxon>
    </lineage>
</organism>
<proteinExistence type="predicted"/>
<dbReference type="EMBL" id="JBHUMX010000041">
    <property type="protein sequence ID" value="MFD2629919.1"/>
    <property type="molecule type" value="Genomic_DNA"/>
</dbReference>